<proteinExistence type="predicted"/>
<evidence type="ECO:0000256" key="1">
    <source>
        <dbReference type="ARBA" id="ARBA00004651"/>
    </source>
</evidence>
<evidence type="ECO:0000256" key="3">
    <source>
        <dbReference type="ARBA" id="ARBA00022692"/>
    </source>
</evidence>
<dbReference type="InterPro" id="IPR017871">
    <property type="entry name" value="ABC_transporter-like_CS"/>
</dbReference>
<dbReference type="CDD" id="cd18557">
    <property type="entry name" value="ABC_6TM_TAP_ABCB8_10_like"/>
    <property type="match status" value="1"/>
</dbReference>
<dbReference type="InterPro" id="IPR036640">
    <property type="entry name" value="ABC1_TM_sf"/>
</dbReference>
<evidence type="ECO:0000256" key="6">
    <source>
        <dbReference type="ARBA" id="ARBA00022989"/>
    </source>
</evidence>
<feature type="transmembrane region" description="Helical" evidence="8">
    <location>
        <begin position="21"/>
        <end position="44"/>
    </location>
</feature>
<keyword evidence="3 8" id="KW-0812">Transmembrane</keyword>
<keyword evidence="6 8" id="KW-1133">Transmembrane helix</keyword>
<dbReference type="InterPro" id="IPR011527">
    <property type="entry name" value="ABC1_TM_dom"/>
</dbReference>
<dbReference type="PROSITE" id="PS50893">
    <property type="entry name" value="ABC_TRANSPORTER_2"/>
    <property type="match status" value="1"/>
</dbReference>
<dbReference type="InterPro" id="IPR003439">
    <property type="entry name" value="ABC_transporter-like_ATP-bd"/>
</dbReference>
<sequence>MSHLNVGPHFERLRLLYPVRWRVAAGLLCMALTVGAQLAFPQAIAYFIDNVAELTRRGVTPGMVAAMLAFSLLYALITTARFYLLQSSGHMIVMGVRRRLFDVVINQPIAFFDKHHGGELNSRLTSDVSALHESLTIGAANALRSLCVFLGGIAMLLHLSPMLSLPLALFIPISLYLGKLSGSNYRQRSRAISATLAASGKVAQEYFAHARLVQAFNQQGGAMARYAQAMRQLLEVSLAGTRLLAVFQGAQGLLAFVALLTTLCFGAHLIGQGRLSVGELTAFVIYASMVTDTAGSISEFWNTWMRTMGSTDRIFEILRSHRAVPEAPPQPPLAGHIALRDARFSYPERTQVTALDGVSLSIRAGEKIALVGASGAGKSTIASLVLGHYQLDAGSLQFDGIDAHVLGVTQLRRQMAVVEQEPALFSGSIADNIAFAVPDRQVTHDEMLAAARLAHAHDFIQAFPDGYETLVGERGVQLSGGQKQRIAIARAILRAPKILILDEATSALDAASEQQVQLALDTLMQGRTTIIIAHRFSTIVKADRIIVMDKGRICQQGTHAELLRAGGQYALLMHQQLSQFQQLHASAATL</sequence>
<dbReference type="SMART" id="SM00382">
    <property type="entry name" value="AAA"/>
    <property type="match status" value="1"/>
</dbReference>
<evidence type="ECO:0000256" key="2">
    <source>
        <dbReference type="ARBA" id="ARBA00022475"/>
    </source>
</evidence>
<evidence type="ECO:0000313" key="12">
    <source>
        <dbReference type="Proteomes" id="UP001237592"/>
    </source>
</evidence>
<dbReference type="Gene3D" id="1.20.1560.10">
    <property type="entry name" value="ABC transporter type 1, transmembrane domain"/>
    <property type="match status" value="1"/>
</dbReference>
<dbReference type="EMBL" id="JAVFKP010000001">
    <property type="protein sequence ID" value="MDQ4624701.1"/>
    <property type="molecule type" value="Genomic_DNA"/>
</dbReference>
<evidence type="ECO:0000259" key="9">
    <source>
        <dbReference type="PROSITE" id="PS50893"/>
    </source>
</evidence>
<keyword evidence="2" id="KW-1003">Cell membrane</keyword>
<organism evidence="11 12">
    <name type="scientific">Janthinobacterium lividum</name>
    <dbReference type="NCBI Taxonomy" id="29581"/>
    <lineage>
        <taxon>Bacteria</taxon>
        <taxon>Pseudomonadati</taxon>
        <taxon>Pseudomonadota</taxon>
        <taxon>Betaproteobacteria</taxon>
        <taxon>Burkholderiales</taxon>
        <taxon>Oxalobacteraceae</taxon>
        <taxon>Janthinobacterium</taxon>
    </lineage>
</organism>
<keyword evidence="7 8" id="KW-0472">Membrane</keyword>
<name>A0ABU0XRA7_9BURK</name>
<dbReference type="InterPro" id="IPR003593">
    <property type="entry name" value="AAA+_ATPase"/>
</dbReference>
<dbReference type="InterPro" id="IPR027417">
    <property type="entry name" value="P-loop_NTPase"/>
</dbReference>
<dbReference type="PROSITE" id="PS00211">
    <property type="entry name" value="ABC_TRANSPORTER_1"/>
    <property type="match status" value="1"/>
</dbReference>
<evidence type="ECO:0000259" key="10">
    <source>
        <dbReference type="PROSITE" id="PS50929"/>
    </source>
</evidence>
<reference evidence="11 12" key="1">
    <citation type="submission" date="2023-08" db="EMBL/GenBank/DDBJ databases">
        <title>Draft genome sequence of Janthinobacterium lividum.</title>
        <authorList>
            <person name="Chun B.H."/>
            <person name="Lee Y."/>
        </authorList>
    </citation>
    <scope>NUCLEOTIDE SEQUENCE [LARGE SCALE GENOMIC DNA]</scope>
    <source>
        <strain evidence="11 12">AMJK</strain>
    </source>
</reference>
<dbReference type="Pfam" id="PF00664">
    <property type="entry name" value="ABC_membrane"/>
    <property type="match status" value="1"/>
</dbReference>
<dbReference type="PANTHER" id="PTHR43394:SF1">
    <property type="entry name" value="ATP-BINDING CASSETTE SUB-FAMILY B MEMBER 10, MITOCHONDRIAL"/>
    <property type="match status" value="1"/>
</dbReference>
<dbReference type="PANTHER" id="PTHR43394">
    <property type="entry name" value="ATP-DEPENDENT PERMEASE MDL1, MITOCHONDRIAL"/>
    <property type="match status" value="1"/>
</dbReference>
<accession>A0ABU0XRA7</accession>
<dbReference type="RefSeq" id="WP_307778164.1">
    <property type="nucleotide sequence ID" value="NZ_JAVFKP010000001.1"/>
</dbReference>
<evidence type="ECO:0000256" key="7">
    <source>
        <dbReference type="ARBA" id="ARBA00023136"/>
    </source>
</evidence>
<keyword evidence="5" id="KW-0067">ATP-binding</keyword>
<feature type="domain" description="ABC transmembrane type-1" evidence="10">
    <location>
        <begin position="24"/>
        <end position="306"/>
    </location>
</feature>
<dbReference type="SUPFAM" id="SSF90123">
    <property type="entry name" value="ABC transporter transmembrane region"/>
    <property type="match status" value="1"/>
</dbReference>
<gene>
    <name evidence="11" type="ORF">RB624_02245</name>
</gene>
<feature type="transmembrane region" description="Helical" evidence="8">
    <location>
        <begin position="64"/>
        <end position="84"/>
    </location>
</feature>
<feature type="domain" description="ABC transporter" evidence="9">
    <location>
        <begin position="337"/>
        <end position="575"/>
    </location>
</feature>
<comment type="subcellular location">
    <subcellularLocation>
        <location evidence="1">Cell membrane</location>
        <topology evidence="1">Multi-pass membrane protein</topology>
    </subcellularLocation>
</comment>
<dbReference type="SUPFAM" id="SSF52540">
    <property type="entry name" value="P-loop containing nucleoside triphosphate hydrolases"/>
    <property type="match status" value="1"/>
</dbReference>
<dbReference type="Proteomes" id="UP001237592">
    <property type="component" value="Unassembled WGS sequence"/>
</dbReference>
<evidence type="ECO:0000313" key="11">
    <source>
        <dbReference type="EMBL" id="MDQ4624701.1"/>
    </source>
</evidence>
<protein>
    <submittedName>
        <fullName evidence="11">ABC transporter transmembrane domain-containing protein</fullName>
    </submittedName>
</protein>
<dbReference type="Gene3D" id="3.40.50.300">
    <property type="entry name" value="P-loop containing nucleotide triphosphate hydrolases"/>
    <property type="match status" value="1"/>
</dbReference>
<evidence type="ECO:0000256" key="5">
    <source>
        <dbReference type="ARBA" id="ARBA00022840"/>
    </source>
</evidence>
<evidence type="ECO:0000256" key="8">
    <source>
        <dbReference type="SAM" id="Phobius"/>
    </source>
</evidence>
<keyword evidence="4" id="KW-0547">Nucleotide-binding</keyword>
<dbReference type="PROSITE" id="PS50929">
    <property type="entry name" value="ABC_TM1F"/>
    <property type="match status" value="1"/>
</dbReference>
<dbReference type="InterPro" id="IPR039421">
    <property type="entry name" value="Type_1_exporter"/>
</dbReference>
<keyword evidence="12" id="KW-1185">Reference proteome</keyword>
<comment type="caution">
    <text evidence="11">The sequence shown here is derived from an EMBL/GenBank/DDBJ whole genome shotgun (WGS) entry which is preliminary data.</text>
</comment>
<dbReference type="Pfam" id="PF00005">
    <property type="entry name" value="ABC_tran"/>
    <property type="match status" value="1"/>
</dbReference>
<evidence type="ECO:0000256" key="4">
    <source>
        <dbReference type="ARBA" id="ARBA00022741"/>
    </source>
</evidence>